<feature type="domain" description="RGS" evidence="2">
    <location>
        <begin position="66"/>
        <end position="182"/>
    </location>
</feature>
<sequence>MLSPEDLHTSMMKDLHTTRPKDKDSRSRLSLFLTKSGSHENVSRNKKTPAAPKNISPETAMRWRNSFEELLKCSDGVETFSQFLRTEFSEENIEFWLACEDYKTVDSQTKLLSKAKNIFAIFIQSEAPKEVNIDYATRTAIEGDMAHPTQCCFQVAQSKVYSLMKKDCYPRFLTSDLYLGLSRRKAPGGAVMHRRRSRSCVFADQTDAVAKLCCFPKDPLEDIETWGESVDKVLSSKAGQIAFGEFLKSEYSEENILFWLACEEHKNIKKTPEMISSANRIYTEFVQTEAPRQINIDCGTRENITKNISQPTLTSFDSAQKLIYSLMARDCYPRFLKSDVYQGKLRFLLQSRSSPNLSTRGLCFEEVTRWSHSLAKLLESPYGIITFKAFLKAEFSDENLEFWLVCEDYKKVKCSFRLSAKAKKIFKCYIQVEAPKEINIDHKTRELIKRNSGAPTTACFHEAQRMVYGLMERDSYPRFLRSSVYMTLLDSMSESIQMPPSSSSSSSSSTLAD</sequence>
<dbReference type="InterPro" id="IPR036305">
    <property type="entry name" value="RGS_sf"/>
</dbReference>
<proteinExistence type="predicted"/>
<dbReference type="PANTHER" id="PTHR10845">
    <property type="entry name" value="REGULATOR OF G PROTEIN SIGNALING"/>
    <property type="match status" value="1"/>
</dbReference>
<dbReference type="InterPro" id="IPR044926">
    <property type="entry name" value="RGS_subdomain_2"/>
</dbReference>
<dbReference type="PROSITE" id="PS50132">
    <property type="entry name" value="RGS"/>
    <property type="match status" value="3"/>
</dbReference>
<feature type="domain" description="RGS" evidence="2">
    <location>
        <begin position="373"/>
        <end position="489"/>
    </location>
</feature>
<evidence type="ECO:0000256" key="1">
    <source>
        <dbReference type="SAM" id="MobiDB-lite"/>
    </source>
</evidence>
<organism evidence="3 4">
    <name type="scientific">Merluccius polli</name>
    <name type="common">Benguela hake</name>
    <name type="synonym">Merluccius cadenati</name>
    <dbReference type="NCBI Taxonomy" id="89951"/>
    <lineage>
        <taxon>Eukaryota</taxon>
        <taxon>Metazoa</taxon>
        <taxon>Chordata</taxon>
        <taxon>Craniata</taxon>
        <taxon>Vertebrata</taxon>
        <taxon>Euteleostomi</taxon>
        <taxon>Actinopterygii</taxon>
        <taxon>Neopterygii</taxon>
        <taxon>Teleostei</taxon>
        <taxon>Neoteleostei</taxon>
        <taxon>Acanthomorphata</taxon>
        <taxon>Zeiogadaria</taxon>
        <taxon>Gadariae</taxon>
        <taxon>Gadiformes</taxon>
        <taxon>Gadoidei</taxon>
        <taxon>Merlucciidae</taxon>
        <taxon>Merluccius</taxon>
    </lineage>
</organism>
<reference evidence="3" key="1">
    <citation type="journal article" date="2023" name="Front. Mar. Sci.">
        <title>A new Merluccius polli reference genome to investigate the effects of global change in West African waters.</title>
        <authorList>
            <person name="Mateo J.L."/>
            <person name="Blanco-Fernandez C."/>
            <person name="Garcia-Vazquez E."/>
            <person name="Machado-Schiaffino G."/>
        </authorList>
    </citation>
    <scope>NUCLEOTIDE SEQUENCE</scope>
    <source>
        <strain evidence="3">C29</strain>
        <tissue evidence="3">Fin</tissue>
    </source>
</reference>
<evidence type="ECO:0000313" key="4">
    <source>
        <dbReference type="Proteomes" id="UP001174136"/>
    </source>
</evidence>
<keyword evidence="4" id="KW-1185">Reference proteome</keyword>
<feature type="region of interest" description="Disordered" evidence="1">
    <location>
        <begin position="37"/>
        <end position="56"/>
    </location>
</feature>
<dbReference type="FunFam" id="1.10.167.10:FF:000001">
    <property type="entry name" value="Putative regulator of g-protein signaling 12"/>
    <property type="match status" value="3"/>
</dbReference>
<dbReference type="Gene3D" id="1.10.196.10">
    <property type="match status" value="4"/>
</dbReference>
<dbReference type="EMBL" id="JAOPHQ010002285">
    <property type="protein sequence ID" value="KAK0147712.1"/>
    <property type="molecule type" value="Genomic_DNA"/>
</dbReference>
<dbReference type="Proteomes" id="UP001174136">
    <property type="component" value="Unassembled WGS sequence"/>
</dbReference>
<dbReference type="Gene3D" id="1.10.167.10">
    <property type="entry name" value="Regulator of G-protein Signalling 4, domain 2"/>
    <property type="match status" value="3"/>
</dbReference>
<protein>
    <submittedName>
        <fullName evidence="3">Regulator of G-protein signaling 18</fullName>
    </submittedName>
</protein>
<dbReference type="InterPro" id="IPR024066">
    <property type="entry name" value="RGS_subdom1/3"/>
</dbReference>
<dbReference type="PRINTS" id="PR01301">
    <property type="entry name" value="RGSPROTEIN"/>
</dbReference>
<comment type="caution">
    <text evidence="3">The sequence shown here is derived from an EMBL/GenBank/DDBJ whole genome shotgun (WGS) entry which is preliminary data.</text>
</comment>
<dbReference type="SMART" id="SM00315">
    <property type="entry name" value="RGS"/>
    <property type="match status" value="3"/>
</dbReference>
<accession>A0AA47P5S8</accession>
<feature type="region of interest" description="Disordered" evidence="1">
    <location>
        <begin position="1"/>
        <end position="27"/>
    </location>
</feature>
<evidence type="ECO:0000259" key="2">
    <source>
        <dbReference type="PROSITE" id="PS50132"/>
    </source>
</evidence>
<dbReference type="Pfam" id="PF00615">
    <property type="entry name" value="RGS"/>
    <property type="match status" value="3"/>
</dbReference>
<feature type="domain" description="RGS" evidence="2">
    <location>
        <begin position="229"/>
        <end position="345"/>
    </location>
</feature>
<evidence type="ECO:0000313" key="3">
    <source>
        <dbReference type="EMBL" id="KAK0147712.1"/>
    </source>
</evidence>
<dbReference type="PANTHER" id="PTHR10845:SF155">
    <property type="entry name" value="REGULATOR OF G-PROTEIN SIGNALING 18"/>
    <property type="match status" value="1"/>
</dbReference>
<name>A0AA47P5S8_MERPO</name>
<dbReference type="SUPFAM" id="SSF48097">
    <property type="entry name" value="Regulator of G-protein signaling, RGS"/>
    <property type="match status" value="3"/>
</dbReference>
<dbReference type="AlphaFoldDB" id="A0AA47P5S8"/>
<dbReference type="InterPro" id="IPR016137">
    <property type="entry name" value="RGS"/>
</dbReference>
<gene>
    <name evidence="3" type="primary">Rgs18</name>
    <name evidence="3" type="ORF">N1851_012821</name>
</gene>